<proteinExistence type="predicted"/>
<name>A0ABP9MVD5_9GAMM</name>
<protein>
    <submittedName>
        <fullName evidence="1">Uncharacterized protein</fullName>
    </submittedName>
</protein>
<sequence length="63" mass="7126">MSLCKNGLSIDFVMGLSLLELQSWIESMVFTVTGKRMVDPEVRKSMASKNTAALKRMRSMNKK</sequence>
<organism evidence="1 2">
    <name type="scientific">Wohlfahrtiimonas larvae</name>
    <dbReference type="NCBI Taxonomy" id="1157986"/>
    <lineage>
        <taxon>Bacteria</taxon>
        <taxon>Pseudomonadati</taxon>
        <taxon>Pseudomonadota</taxon>
        <taxon>Gammaproteobacteria</taxon>
        <taxon>Cardiobacteriales</taxon>
        <taxon>Ignatzschineriaceae</taxon>
        <taxon>Wohlfahrtiimonas</taxon>
    </lineage>
</organism>
<keyword evidence="2" id="KW-1185">Reference proteome</keyword>
<dbReference type="RefSeq" id="WP_345668021.1">
    <property type="nucleotide sequence ID" value="NZ_BAABKE010000007.1"/>
</dbReference>
<dbReference type="Proteomes" id="UP001500631">
    <property type="component" value="Unassembled WGS sequence"/>
</dbReference>
<reference evidence="2" key="1">
    <citation type="journal article" date="2019" name="Int. J. Syst. Evol. Microbiol.">
        <title>The Global Catalogue of Microorganisms (GCM) 10K type strain sequencing project: providing services to taxonomists for standard genome sequencing and annotation.</title>
        <authorList>
            <consortium name="The Broad Institute Genomics Platform"/>
            <consortium name="The Broad Institute Genome Sequencing Center for Infectious Disease"/>
            <person name="Wu L."/>
            <person name="Ma J."/>
        </authorList>
    </citation>
    <scope>NUCLEOTIDE SEQUENCE [LARGE SCALE GENOMIC DNA]</scope>
    <source>
        <strain evidence="2">JCM 18424</strain>
    </source>
</reference>
<accession>A0ABP9MVD5</accession>
<evidence type="ECO:0000313" key="2">
    <source>
        <dbReference type="Proteomes" id="UP001500631"/>
    </source>
</evidence>
<comment type="caution">
    <text evidence="1">The sequence shown here is derived from an EMBL/GenBank/DDBJ whole genome shotgun (WGS) entry which is preliminary data.</text>
</comment>
<gene>
    <name evidence="1" type="ORF">GCM10023338_20590</name>
</gene>
<dbReference type="EMBL" id="BAABKE010000007">
    <property type="protein sequence ID" value="GAA5102807.1"/>
    <property type="molecule type" value="Genomic_DNA"/>
</dbReference>
<evidence type="ECO:0000313" key="1">
    <source>
        <dbReference type="EMBL" id="GAA5102807.1"/>
    </source>
</evidence>